<sequence>MGGDSGTNVSQNYSIEITGTIEPIIGSPTKGYLKSLVNGLTIGIVYGDISSIPALNADPIDSADIEAYKEQAGMEQYATAILPGNAAATATKTLRSLPMQLHHFATNKSKTFTPAMEKIADKYGLKLDDMWNKQSLPHLGRHPNAYHQFVLDGMRRSHKEARGNVDTFLSGFDKYIKQPVLNNPELLRKSGWK</sequence>
<dbReference type="Pfam" id="PF14412">
    <property type="entry name" value="AHH"/>
    <property type="match status" value="1"/>
</dbReference>
<proteinExistence type="predicted"/>
<gene>
    <name evidence="1" type="ORF">SJ2017_3846</name>
</gene>
<evidence type="ECO:0008006" key="3">
    <source>
        <dbReference type="Google" id="ProtNLM"/>
    </source>
</evidence>
<organism evidence="1 2">
    <name type="scientific">Shewanella japonica</name>
    <dbReference type="NCBI Taxonomy" id="93973"/>
    <lineage>
        <taxon>Bacteria</taxon>
        <taxon>Pseudomonadati</taxon>
        <taxon>Pseudomonadota</taxon>
        <taxon>Gammaproteobacteria</taxon>
        <taxon>Alteromonadales</taxon>
        <taxon>Shewanellaceae</taxon>
        <taxon>Shewanella</taxon>
    </lineage>
</organism>
<keyword evidence="2" id="KW-1185">Reference proteome</keyword>
<dbReference type="Proteomes" id="UP000191820">
    <property type="component" value="Chromosome"/>
</dbReference>
<evidence type="ECO:0000313" key="2">
    <source>
        <dbReference type="Proteomes" id="UP000191820"/>
    </source>
</evidence>
<dbReference type="InterPro" id="IPR032871">
    <property type="entry name" value="AHH_dom_containing"/>
</dbReference>
<reference evidence="1 2" key="1">
    <citation type="submission" date="2017-03" db="EMBL/GenBank/DDBJ databases">
        <title>Genome sequencing of Shewanella japonica KCTC 22435.</title>
        <authorList>
            <person name="Kim K.M."/>
        </authorList>
    </citation>
    <scope>NUCLEOTIDE SEQUENCE [LARGE SCALE GENOMIC DNA]</scope>
    <source>
        <strain evidence="1 2">KCTC 22435</strain>
    </source>
</reference>
<accession>A0ABM6JQT9</accession>
<protein>
    <recommendedName>
        <fullName evidence="3">Pesticin C-terminal domain-containing protein</fullName>
    </recommendedName>
</protein>
<name>A0ABM6JQT9_9GAMM</name>
<dbReference type="RefSeq" id="WP_080917041.1">
    <property type="nucleotide sequence ID" value="NZ_CP020472.1"/>
</dbReference>
<dbReference type="EMBL" id="CP020472">
    <property type="protein sequence ID" value="ARD24079.1"/>
    <property type="molecule type" value="Genomic_DNA"/>
</dbReference>
<evidence type="ECO:0000313" key="1">
    <source>
        <dbReference type="EMBL" id="ARD24079.1"/>
    </source>
</evidence>